<sequence length="177" mass="19548">MRNVVLYTLMSLDGVAENPDTFVFDFDEQMHTNLAEVIGTQDAVLLGRAQYDEWASYWPASDMQPFADFINSVPKYVFTSSPLSEEWAKTTVVSSLDAVRDLKSQPGGDIGVHGSLGLSRALLAAGLIDRISLVVFPVVAGRGRKLFEDDKPPTKLHLLRSRSTTSGGLLLDYELRR</sequence>
<dbReference type="PANTHER" id="PTHR38011">
    <property type="entry name" value="DIHYDROFOLATE REDUCTASE FAMILY PROTEIN (AFU_ORTHOLOGUE AFUA_8G06820)"/>
    <property type="match status" value="1"/>
</dbReference>
<dbReference type="Proteomes" id="UP000542742">
    <property type="component" value="Unassembled WGS sequence"/>
</dbReference>
<dbReference type="EMBL" id="JACHMF010000001">
    <property type="protein sequence ID" value="MBB4691332.1"/>
    <property type="molecule type" value="Genomic_DNA"/>
</dbReference>
<dbReference type="GO" id="GO:0009231">
    <property type="term" value="P:riboflavin biosynthetic process"/>
    <property type="evidence" value="ECO:0007669"/>
    <property type="project" value="InterPro"/>
</dbReference>
<dbReference type="PANTHER" id="PTHR38011:SF11">
    <property type="entry name" value="2,5-DIAMINO-6-RIBOSYLAMINO-4(3H)-PYRIMIDINONE 5'-PHOSPHATE REDUCTASE"/>
    <property type="match status" value="1"/>
</dbReference>
<dbReference type="AlphaFoldDB" id="A0A7W7CMJ8"/>
<accession>A0A7W7CMJ8</accession>
<gene>
    <name evidence="2" type="ORF">BKA14_001480</name>
</gene>
<dbReference type="GO" id="GO:0008703">
    <property type="term" value="F:5-amino-6-(5-phosphoribosylamino)uracil reductase activity"/>
    <property type="evidence" value="ECO:0007669"/>
    <property type="project" value="InterPro"/>
</dbReference>
<dbReference type="InterPro" id="IPR050765">
    <property type="entry name" value="Riboflavin_Biosynth_HTPR"/>
</dbReference>
<organism evidence="2 3">
    <name type="scientific">Paractinoplanes abujensis</name>
    <dbReference type="NCBI Taxonomy" id="882441"/>
    <lineage>
        <taxon>Bacteria</taxon>
        <taxon>Bacillati</taxon>
        <taxon>Actinomycetota</taxon>
        <taxon>Actinomycetes</taxon>
        <taxon>Micromonosporales</taxon>
        <taxon>Micromonosporaceae</taxon>
        <taxon>Paractinoplanes</taxon>
    </lineage>
</organism>
<comment type="caution">
    <text evidence="2">The sequence shown here is derived from an EMBL/GenBank/DDBJ whole genome shotgun (WGS) entry which is preliminary data.</text>
</comment>
<dbReference type="InterPro" id="IPR024072">
    <property type="entry name" value="DHFR-like_dom_sf"/>
</dbReference>
<name>A0A7W7CMJ8_9ACTN</name>
<proteinExistence type="predicted"/>
<dbReference type="Pfam" id="PF01872">
    <property type="entry name" value="RibD_C"/>
    <property type="match status" value="1"/>
</dbReference>
<keyword evidence="3" id="KW-1185">Reference proteome</keyword>
<dbReference type="Gene3D" id="3.40.430.10">
    <property type="entry name" value="Dihydrofolate Reductase, subunit A"/>
    <property type="match status" value="1"/>
</dbReference>
<reference evidence="2 3" key="1">
    <citation type="submission" date="2020-08" db="EMBL/GenBank/DDBJ databases">
        <title>Sequencing the genomes of 1000 actinobacteria strains.</title>
        <authorList>
            <person name="Klenk H.-P."/>
        </authorList>
    </citation>
    <scope>NUCLEOTIDE SEQUENCE [LARGE SCALE GENOMIC DNA]</scope>
    <source>
        <strain evidence="2 3">DSM 45518</strain>
    </source>
</reference>
<protein>
    <submittedName>
        <fullName evidence="2">Dihydrofolate reductase</fullName>
    </submittedName>
</protein>
<evidence type="ECO:0000313" key="3">
    <source>
        <dbReference type="Proteomes" id="UP000542742"/>
    </source>
</evidence>
<dbReference type="InterPro" id="IPR002734">
    <property type="entry name" value="RibDG_C"/>
</dbReference>
<dbReference type="SUPFAM" id="SSF53597">
    <property type="entry name" value="Dihydrofolate reductase-like"/>
    <property type="match status" value="1"/>
</dbReference>
<dbReference type="RefSeq" id="WP_184950159.1">
    <property type="nucleotide sequence ID" value="NZ_BOMC01000006.1"/>
</dbReference>
<feature type="domain" description="Bacterial bifunctional deaminase-reductase C-terminal" evidence="1">
    <location>
        <begin position="3"/>
        <end position="167"/>
    </location>
</feature>
<evidence type="ECO:0000259" key="1">
    <source>
        <dbReference type="Pfam" id="PF01872"/>
    </source>
</evidence>
<evidence type="ECO:0000313" key="2">
    <source>
        <dbReference type="EMBL" id="MBB4691332.1"/>
    </source>
</evidence>